<evidence type="ECO:0000256" key="1">
    <source>
        <dbReference type="SAM" id="Phobius"/>
    </source>
</evidence>
<accession>B4VY56</accession>
<dbReference type="RefSeq" id="WP_006103704.1">
    <property type="nucleotide sequence ID" value="NZ_DS989859.1"/>
</dbReference>
<keyword evidence="3" id="KW-1185">Reference proteome</keyword>
<feature type="transmembrane region" description="Helical" evidence="1">
    <location>
        <begin position="6"/>
        <end position="25"/>
    </location>
</feature>
<keyword evidence="1" id="KW-0472">Membrane</keyword>
<gene>
    <name evidence="2" type="ORF">MC7420_4488</name>
</gene>
<name>B4VY56_9CYAN</name>
<proteinExistence type="predicted"/>
<dbReference type="Proteomes" id="UP000003835">
    <property type="component" value="Unassembled WGS sequence"/>
</dbReference>
<dbReference type="HOGENOM" id="CLU_1988833_0_0_3"/>
<dbReference type="EMBL" id="DS989859">
    <property type="protein sequence ID" value="EDX73241.1"/>
    <property type="molecule type" value="Genomic_DNA"/>
</dbReference>
<organism evidence="2 3">
    <name type="scientific">Coleofasciculus chthonoplastes PCC 7420</name>
    <dbReference type="NCBI Taxonomy" id="118168"/>
    <lineage>
        <taxon>Bacteria</taxon>
        <taxon>Bacillati</taxon>
        <taxon>Cyanobacteriota</taxon>
        <taxon>Cyanophyceae</taxon>
        <taxon>Coleofasciculales</taxon>
        <taxon>Coleofasciculaceae</taxon>
        <taxon>Coleofasciculus</taxon>
    </lineage>
</organism>
<keyword evidence="1" id="KW-1133">Transmembrane helix</keyword>
<dbReference type="STRING" id="118168.MC7420_4488"/>
<keyword evidence="1" id="KW-0812">Transmembrane</keyword>
<evidence type="ECO:0000313" key="3">
    <source>
        <dbReference type="Proteomes" id="UP000003835"/>
    </source>
</evidence>
<evidence type="ECO:0000313" key="2">
    <source>
        <dbReference type="EMBL" id="EDX73241.1"/>
    </source>
</evidence>
<dbReference type="AlphaFoldDB" id="B4VY56"/>
<reference evidence="2 3" key="1">
    <citation type="submission" date="2008-07" db="EMBL/GenBank/DDBJ databases">
        <authorList>
            <person name="Tandeau de Marsac N."/>
            <person name="Ferriera S."/>
            <person name="Johnson J."/>
            <person name="Kravitz S."/>
            <person name="Beeson K."/>
            <person name="Sutton G."/>
            <person name="Rogers Y.-H."/>
            <person name="Friedman R."/>
            <person name="Frazier M."/>
            <person name="Venter J.C."/>
        </authorList>
    </citation>
    <scope>NUCLEOTIDE SEQUENCE [LARGE SCALE GENOMIC DNA]</scope>
    <source>
        <strain evidence="2 3">PCC 7420</strain>
    </source>
</reference>
<protein>
    <submittedName>
        <fullName evidence="2">Uncharacterized protein</fullName>
    </submittedName>
</protein>
<sequence>MLEQLFLAAFVKPVLLFGVLFGSRISRCLFKMIDKPIYPSLDVAIAEISFLVQVGDIPVDYVECYLSQFSWEDKVKSLNVLRRTDFLRNFDVQFEDLDEDMLFSQVLATSSSFMYFRLLASTRNF</sequence>